<feature type="signal peptide" evidence="2">
    <location>
        <begin position="1"/>
        <end position="29"/>
    </location>
</feature>
<proteinExistence type="predicted"/>
<evidence type="ECO:0000256" key="2">
    <source>
        <dbReference type="SAM" id="SignalP"/>
    </source>
</evidence>
<dbReference type="OrthoDB" id="9814231at2"/>
<dbReference type="SMART" id="SM00062">
    <property type="entry name" value="PBPb"/>
    <property type="match status" value="1"/>
</dbReference>
<evidence type="ECO:0000313" key="5">
    <source>
        <dbReference type="Proteomes" id="UP000192656"/>
    </source>
</evidence>
<keyword evidence="1 2" id="KW-0732">Signal</keyword>
<dbReference type="EMBL" id="FWXR01000001">
    <property type="protein sequence ID" value="SMC33374.1"/>
    <property type="molecule type" value="Genomic_DNA"/>
</dbReference>
<dbReference type="RefSeq" id="WP_084407924.1">
    <property type="nucleotide sequence ID" value="NZ_FWXR01000001.1"/>
</dbReference>
<dbReference type="Gene3D" id="3.40.190.10">
    <property type="entry name" value="Periplasmic binding protein-like II"/>
    <property type="match status" value="2"/>
</dbReference>
<gene>
    <name evidence="4" type="ORF">SAMN06297251_101124</name>
</gene>
<sequence>MQKRLFLKAALGLSLAVGVSLAGSVSAFAQDSLERVKSAGVLSVGTETAFAPFDFIDETGTHAGLNVDLFEEIGKEMGVEIKWVELPWEGVFPGLEAGQFDMVAGPATITKARMERYRFLTPIAEATVAILKKAGDDSIEKPEDIAGKLVGAGKATAQLAQVQEFGKTLPEPIETREYVGYNEAYADLAAGRIAAVANSLPNIAYLAQQQPEVFATVLPPFGLKTYFGYIGTKKPEDQSLLDAVNAALMKIKEDGRLAKLQEKWFGQSFETPDEVTDPNV</sequence>
<evidence type="ECO:0000259" key="3">
    <source>
        <dbReference type="SMART" id="SM00062"/>
    </source>
</evidence>
<organism evidence="4 5">
    <name type="scientific">Fulvimarina manganoxydans</name>
    <dbReference type="NCBI Taxonomy" id="937218"/>
    <lineage>
        <taxon>Bacteria</taxon>
        <taxon>Pseudomonadati</taxon>
        <taxon>Pseudomonadota</taxon>
        <taxon>Alphaproteobacteria</taxon>
        <taxon>Hyphomicrobiales</taxon>
        <taxon>Aurantimonadaceae</taxon>
        <taxon>Fulvimarina</taxon>
    </lineage>
</organism>
<dbReference type="Proteomes" id="UP000192656">
    <property type="component" value="Unassembled WGS sequence"/>
</dbReference>
<protein>
    <submittedName>
        <fullName evidence="4">Amino acid ABC transporter substrate-binding protein, PAAT family</fullName>
    </submittedName>
</protein>
<dbReference type="AlphaFoldDB" id="A0A1W1YB84"/>
<accession>A0A1W1YB84</accession>
<keyword evidence="5" id="KW-1185">Reference proteome</keyword>
<dbReference type="PANTHER" id="PTHR35936">
    <property type="entry name" value="MEMBRANE-BOUND LYTIC MUREIN TRANSGLYCOSYLASE F"/>
    <property type="match status" value="1"/>
</dbReference>
<name>A0A1W1YB84_9HYPH</name>
<dbReference type="STRING" id="937218.SAMN06297251_101124"/>
<feature type="chain" id="PRO_5013071513" evidence="2">
    <location>
        <begin position="30"/>
        <end position="280"/>
    </location>
</feature>
<dbReference type="Pfam" id="PF00497">
    <property type="entry name" value="SBP_bac_3"/>
    <property type="match status" value="1"/>
</dbReference>
<dbReference type="InterPro" id="IPR001638">
    <property type="entry name" value="Solute-binding_3/MltF_N"/>
</dbReference>
<feature type="domain" description="Solute-binding protein family 3/N-terminal" evidence="3">
    <location>
        <begin position="41"/>
        <end position="268"/>
    </location>
</feature>
<reference evidence="4 5" key="1">
    <citation type="submission" date="2017-04" db="EMBL/GenBank/DDBJ databases">
        <authorList>
            <person name="Afonso C.L."/>
            <person name="Miller P.J."/>
            <person name="Scott M.A."/>
            <person name="Spackman E."/>
            <person name="Goraichik I."/>
            <person name="Dimitrov K.M."/>
            <person name="Suarez D.L."/>
            <person name="Swayne D.E."/>
        </authorList>
    </citation>
    <scope>NUCLEOTIDE SEQUENCE [LARGE SCALE GENOMIC DNA]</scope>
    <source>
        <strain evidence="4 5">CGMCC 1.10972</strain>
    </source>
</reference>
<dbReference type="PANTHER" id="PTHR35936:SF38">
    <property type="entry name" value="GLUTAMINE-BINDING PERIPLASMIC PROTEIN"/>
    <property type="match status" value="1"/>
</dbReference>
<evidence type="ECO:0000256" key="1">
    <source>
        <dbReference type="ARBA" id="ARBA00022729"/>
    </source>
</evidence>
<evidence type="ECO:0000313" key="4">
    <source>
        <dbReference type="EMBL" id="SMC33374.1"/>
    </source>
</evidence>
<dbReference type="SUPFAM" id="SSF53850">
    <property type="entry name" value="Periplasmic binding protein-like II"/>
    <property type="match status" value="1"/>
</dbReference>